<gene>
    <name evidence="8" type="ORF">G8E03_00605</name>
</gene>
<feature type="transmembrane region" description="Helical" evidence="5">
    <location>
        <begin position="12"/>
        <end position="33"/>
    </location>
</feature>
<dbReference type="Gene3D" id="3.30.565.10">
    <property type="entry name" value="Histidine kinase-like ATPase, C-terminal domain"/>
    <property type="match status" value="1"/>
</dbReference>
<feature type="transmembrane region" description="Helical" evidence="5">
    <location>
        <begin position="108"/>
        <end position="129"/>
    </location>
</feature>
<dbReference type="Pfam" id="PF00512">
    <property type="entry name" value="HisKA"/>
    <property type="match status" value="1"/>
</dbReference>
<dbReference type="Proteomes" id="UP000500791">
    <property type="component" value="Chromosome"/>
</dbReference>
<dbReference type="CDD" id="cd00082">
    <property type="entry name" value="HisKA"/>
    <property type="match status" value="1"/>
</dbReference>
<feature type="transmembrane region" description="Helical" evidence="5">
    <location>
        <begin position="54"/>
        <end position="76"/>
    </location>
</feature>
<dbReference type="EC" id="2.7.13.3" evidence="2"/>
<dbReference type="SUPFAM" id="SSF47384">
    <property type="entry name" value="Homodimeric domain of signal transducing histidine kinase"/>
    <property type="match status" value="1"/>
</dbReference>
<feature type="domain" description="Response regulatory" evidence="7">
    <location>
        <begin position="434"/>
        <end position="551"/>
    </location>
</feature>
<dbReference type="SUPFAM" id="SSF52172">
    <property type="entry name" value="CheY-like"/>
    <property type="match status" value="1"/>
</dbReference>
<evidence type="ECO:0000256" key="2">
    <source>
        <dbReference type="ARBA" id="ARBA00012438"/>
    </source>
</evidence>
<keyword evidence="3 4" id="KW-0597">Phosphoprotein</keyword>
<evidence type="ECO:0000256" key="5">
    <source>
        <dbReference type="SAM" id="Phobius"/>
    </source>
</evidence>
<dbReference type="Gene3D" id="3.40.50.2300">
    <property type="match status" value="1"/>
</dbReference>
<dbReference type="GO" id="GO:0000155">
    <property type="term" value="F:phosphorelay sensor kinase activity"/>
    <property type="evidence" value="ECO:0007669"/>
    <property type="project" value="InterPro"/>
</dbReference>
<dbReference type="PROSITE" id="PS50109">
    <property type="entry name" value="HIS_KIN"/>
    <property type="match status" value="1"/>
</dbReference>
<comment type="catalytic activity">
    <reaction evidence="1">
        <text>ATP + protein L-histidine = ADP + protein N-phospho-L-histidine.</text>
        <dbReference type="EC" id="2.7.13.3"/>
    </reaction>
</comment>
<dbReference type="InterPro" id="IPR005467">
    <property type="entry name" value="His_kinase_dom"/>
</dbReference>
<dbReference type="EMBL" id="CP049811">
    <property type="protein sequence ID" value="QIK39386.1"/>
    <property type="molecule type" value="Genomic_DNA"/>
</dbReference>
<evidence type="ECO:0000313" key="9">
    <source>
        <dbReference type="Proteomes" id="UP000500791"/>
    </source>
</evidence>
<reference evidence="8 9" key="1">
    <citation type="submission" date="2020-03" db="EMBL/GenBank/DDBJ databases">
        <title>Complete genome sequence of Monaibacterium sp. ALG8 with diverse plasmids.</title>
        <authorList>
            <person name="Sun C."/>
        </authorList>
    </citation>
    <scope>NUCLEOTIDE SEQUENCE [LARGE SCALE GENOMIC DNA]</scope>
    <source>
        <strain evidence="8 9">ALG8</strain>
    </source>
</reference>
<dbReference type="SMART" id="SM00388">
    <property type="entry name" value="HisKA"/>
    <property type="match status" value="1"/>
</dbReference>
<dbReference type="PRINTS" id="PR00344">
    <property type="entry name" value="BCTRLSENSOR"/>
</dbReference>
<dbReference type="InterPro" id="IPR003661">
    <property type="entry name" value="HisK_dim/P_dom"/>
</dbReference>
<organism evidence="8 9">
    <name type="scientific">Pontivivens nitratireducens</name>
    <dbReference type="NCBI Taxonomy" id="2758038"/>
    <lineage>
        <taxon>Bacteria</taxon>
        <taxon>Pseudomonadati</taxon>
        <taxon>Pseudomonadota</taxon>
        <taxon>Alphaproteobacteria</taxon>
        <taxon>Rhodobacterales</taxon>
        <taxon>Paracoccaceae</taxon>
        <taxon>Pontivivens</taxon>
    </lineage>
</organism>
<dbReference type="SMART" id="SM00387">
    <property type="entry name" value="HATPase_c"/>
    <property type="match status" value="1"/>
</dbReference>
<name>A0A6G7VHN1_9RHOB</name>
<protein>
    <recommendedName>
        <fullName evidence="2">histidine kinase</fullName>
        <ecNumber evidence="2">2.7.13.3</ecNumber>
    </recommendedName>
</protein>
<dbReference type="SMART" id="SM00448">
    <property type="entry name" value="REC"/>
    <property type="match status" value="1"/>
</dbReference>
<dbReference type="InterPro" id="IPR036097">
    <property type="entry name" value="HisK_dim/P_sf"/>
</dbReference>
<dbReference type="SUPFAM" id="SSF55874">
    <property type="entry name" value="ATPase domain of HSP90 chaperone/DNA topoisomerase II/histidine kinase"/>
    <property type="match status" value="1"/>
</dbReference>
<dbReference type="InterPro" id="IPR011006">
    <property type="entry name" value="CheY-like_superfamily"/>
</dbReference>
<evidence type="ECO:0000256" key="1">
    <source>
        <dbReference type="ARBA" id="ARBA00000085"/>
    </source>
</evidence>
<feature type="transmembrane region" description="Helical" evidence="5">
    <location>
        <begin position="135"/>
        <end position="156"/>
    </location>
</feature>
<dbReference type="Gene3D" id="1.10.287.130">
    <property type="match status" value="1"/>
</dbReference>
<dbReference type="PANTHER" id="PTHR45339">
    <property type="entry name" value="HYBRID SIGNAL TRANSDUCTION HISTIDINE KINASE J"/>
    <property type="match status" value="1"/>
</dbReference>
<feature type="modified residue" description="4-aspartylphosphate" evidence="4">
    <location>
        <position position="483"/>
    </location>
</feature>
<dbReference type="KEGG" id="mon:G8E03_00605"/>
<evidence type="ECO:0000256" key="3">
    <source>
        <dbReference type="ARBA" id="ARBA00022553"/>
    </source>
</evidence>
<sequence>MRFRVPATTVMLIIFLYFVDLSAAIYSGAIYYICELMQYRIGRKYIKNPSKEHYAQMMIASTLAVSSVLLPVVMMWHLGTMYPRVICVSILTATFLHVALIRSPHLRFAVVTTIPLICAFYYLIILQYFERADVGVLLVSLLGVTAFNAYFMLAVFTYNRFQRALLIASDAARAASTSKSQFLATMSHELRTPLNAIMGVSQLLHDQPHHPASAVRIAALQRASFSLKALVDDVLDLTRIEQGMIELRPVRTNLKDEISAIAELHRSVAIAKGLSFELRFARNIPKDLIFDPLRVRQCATNLLNNALKFTDRGNVSMTVRTAQAQGDEVRVEIEVSDTGIGVPPGMRHHLFESGYQSDVPPASSSCHRPSGAGLGLSISRMLARQMGGDITLVSQIDAQMGATFRFTFTAQVAGPKQPDTTDTAANPLTMAVRNILVVDDIATNRMVAAAFVEAEGLNATQAASGAEALDLLARGQFDLVLLDMNMPQMSGLETFQAIRASNTAWASIPVIALTADAMPEDTARYLRAGLDGYLAKPLDKRALRAEISSVFEGRINCEDRNGHAR</sequence>
<keyword evidence="5" id="KW-0812">Transmembrane</keyword>
<dbReference type="InterPro" id="IPR036890">
    <property type="entry name" value="HATPase_C_sf"/>
</dbReference>
<dbReference type="InterPro" id="IPR003594">
    <property type="entry name" value="HATPase_dom"/>
</dbReference>
<proteinExistence type="predicted"/>
<dbReference type="AlphaFoldDB" id="A0A6G7VHN1"/>
<keyword evidence="9" id="KW-1185">Reference proteome</keyword>
<dbReference type="PANTHER" id="PTHR45339:SF5">
    <property type="entry name" value="HISTIDINE KINASE"/>
    <property type="match status" value="1"/>
</dbReference>
<dbReference type="PROSITE" id="PS50110">
    <property type="entry name" value="RESPONSE_REGULATORY"/>
    <property type="match status" value="1"/>
</dbReference>
<evidence type="ECO:0000259" key="6">
    <source>
        <dbReference type="PROSITE" id="PS50109"/>
    </source>
</evidence>
<dbReference type="RefSeq" id="WP_166187448.1">
    <property type="nucleotide sequence ID" value="NZ_CP049811.1"/>
</dbReference>
<dbReference type="InterPro" id="IPR001789">
    <property type="entry name" value="Sig_transdc_resp-reg_receiver"/>
</dbReference>
<evidence type="ECO:0000256" key="4">
    <source>
        <dbReference type="PROSITE-ProRule" id="PRU00169"/>
    </source>
</evidence>
<feature type="transmembrane region" description="Helical" evidence="5">
    <location>
        <begin position="82"/>
        <end position="101"/>
    </location>
</feature>
<keyword evidence="5" id="KW-0472">Membrane</keyword>
<evidence type="ECO:0000313" key="8">
    <source>
        <dbReference type="EMBL" id="QIK39386.1"/>
    </source>
</evidence>
<feature type="domain" description="Histidine kinase" evidence="6">
    <location>
        <begin position="185"/>
        <end position="412"/>
    </location>
</feature>
<dbReference type="InterPro" id="IPR004358">
    <property type="entry name" value="Sig_transdc_His_kin-like_C"/>
</dbReference>
<evidence type="ECO:0000259" key="7">
    <source>
        <dbReference type="PROSITE" id="PS50110"/>
    </source>
</evidence>
<dbReference type="CDD" id="cd17546">
    <property type="entry name" value="REC_hyHK_CKI1_RcsC-like"/>
    <property type="match status" value="1"/>
</dbReference>
<accession>A0A6G7VHN1</accession>
<keyword evidence="5" id="KW-1133">Transmembrane helix</keyword>
<dbReference type="Pfam" id="PF02518">
    <property type="entry name" value="HATPase_c"/>
    <property type="match status" value="1"/>
</dbReference>
<dbReference type="Pfam" id="PF00072">
    <property type="entry name" value="Response_reg"/>
    <property type="match status" value="1"/>
</dbReference>